<dbReference type="GO" id="GO:0160147">
    <property type="term" value="F:tRNA pseudouridine(38-40) synthase activity"/>
    <property type="evidence" value="ECO:0007669"/>
    <property type="project" value="UniProtKB-EC"/>
</dbReference>
<comment type="subunit">
    <text evidence="4">Homodimer.</text>
</comment>
<dbReference type="InterPro" id="IPR020103">
    <property type="entry name" value="PsdUridine_synth_cat_dom_sf"/>
</dbReference>
<feature type="active site" description="Nucleophile" evidence="4 5">
    <location>
        <position position="57"/>
    </location>
</feature>
<keyword evidence="3 4" id="KW-0413">Isomerase</keyword>
<evidence type="ECO:0000256" key="6">
    <source>
        <dbReference type="PIRSR" id="PIRSR001430-2"/>
    </source>
</evidence>
<evidence type="ECO:0000256" key="4">
    <source>
        <dbReference type="HAMAP-Rule" id="MF_00171"/>
    </source>
</evidence>
<comment type="catalytic activity">
    <reaction evidence="4 7">
        <text>uridine(38/39/40) in tRNA = pseudouridine(38/39/40) in tRNA</text>
        <dbReference type="Rhea" id="RHEA:22376"/>
        <dbReference type="Rhea" id="RHEA-COMP:10085"/>
        <dbReference type="Rhea" id="RHEA-COMP:10087"/>
        <dbReference type="ChEBI" id="CHEBI:65314"/>
        <dbReference type="ChEBI" id="CHEBI:65315"/>
        <dbReference type="EC" id="5.4.99.12"/>
    </reaction>
</comment>
<gene>
    <name evidence="4 9" type="primary">truA</name>
    <name evidence="9" type="ORF">EVJ48_02225</name>
</gene>
<evidence type="ECO:0000313" key="10">
    <source>
        <dbReference type="Proteomes" id="UP000322454"/>
    </source>
</evidence>
<dbReference type="EMBL" id="SHMQ01000004">
    <property type="protein sequence ID" value="RZV40011.1"/>
    <property type="molecule type" value="Genomic_DNA"/>
</dbReference>
<dbReference type="InterPro" id="IPR020097">
    <property type="entry name" value="PsdUridine_synth_TruA_a/b_dom"/>
</dbReference>
<dbReference type="GO" id="GO:0031119">
    <property type="term" value="P:tRNA pseudouridine synthesis"/>
    <property type="evidence" value="ECO:0007669"/>
    <property type="project" value="UniProtKB-UniRule"/>
</dbReference>
<evidence type="ECO:0000256" key="7">
    <source>
        <dbReference type="RuleBase" id="RU003792"/>
    </source>
</evidence>
<comment type="caution">
    <text evidence="9">The sequence shown here is derived from an EMBL/GenBank/DDBJ whole genome shotgun (WGS) entry which is preliminary data.</text>
</comment>
<organism evidence="9 10">
    <name type="scientific">Candidatus Acidulodesulfobacterium acidiphilum</name>
    <dbReference type="NCBI Taxonomy" id="2597224"/>
    <lineage>
        <taxon>Bacteria</taxon>
        <taxon>Deltaproteobacteria</taxon>
        <taxon>Candidatus Acidulodesulfobacterales</taxon>
        <taxon>Candidatus Acidulodesulfobacterium</taxon>
    </lineage>
</organism>
<evidence type="ECO:0000256" key="1">
    <source>
        <dbReference type="ARBA" id="ARBA00009375"/>
    </source>
</evidence>
<feature type="domain" description="Pseudouridine synthase I TruA alpha/beta" evidence="8">
    <location>
        <begin position="5"/>
        <end position="105"/>
    </location>
</feature>
<dbReference type="HAMAP" id="MF_00171">
    <property type="entry name" value="TruA"/>
    <property type="match status" value="1"/>
</dbReference>
<dbReference type="Gene3D" id="3.30.70.580">
    <property type="entry name" value="Pseudouridine synthase I, catalytic domain, N-terminal subdomain"/>
    <property type="match status" value="1"/>
</dbReference>
<sequence>MNYLAVIEYCGTNYEGWQSQSETGSRCGGKTVENEINKAIKIFTGTDAKLLVSGRTDAGVHALNQVANFKLPFFYDINKFKIALNGILPNDISIKNIEIVHDSFHATRDVLSKTYLYKINSGFRSPLLINKSWFVKEELNFALMSRSASVFLGMNDFFNFTRKERNEKNKNYNRIISEIKICKENYGYDIFIEGGGFLRNMVRRIVGALIFCGTGKTDIDCLKKMLKERNFICNSVCAPSCGLFLHSVKYKHKIYC</sequence>
<comment type="function">
    <text evidence="4">Formation of pseudouridine at positions 38, 39 and 40 in the anticodon stem and loop of transfer RNAs.</text>
</comment>
<feature type="domain" description="Pseudouridine synthase I TruA alpha/beta" evidence="8">
    <location>
        <begin position="150"/>
        <end position="250"/>
    </location>
</feature>
<proteinExistence type="inferred from homology"/>
<feature type="binding site" evidence="4 6">
    <location>
        <position position="115"/>
    </location>
    <ligand>
        <name>substrate</name>
    </ligand>
</feature>
<dbReference type="GO" id="GO:0003723">
    <property type="term" value="F:RNA binding"/>
    <property type="evidence" value="ECO:0007669"/>
    <property type="project" value="InterPro"/>
</dbReference>
<evidence type="ECO:0000256" key="2">
    <source>
        <dbReference type="ARBA" id="ARBA00022694"/>
    </source>
</evidence>
<comment type="similarity">
    <text evidence="1 4 7">Belongs to the tRNA pseudouridine synthase TruA family.</text>
</comment>
<dbReference type="AlphaFoldDB" id="A0A520XFQ5"/>
<keyword evidence="2 4" id="KW-0819">tRNA processing</keyword>
<dbReference type="Pfam" id="PF01416">
    <property type="entry name" value="PseudoU_synth_1"/>
    <property type="match status" value="2"/>
</dbReference>
<dbReference type="PANTHER" id="PTHR11142:SF0">
    <property type="entry name" value="TRNA PSEUDOURIDINE SYNTHASE-LIKE 1"/>
    <property type="match status" value="1"/>
</dbReference>
<dbReference type="Proteomes" id="UP000322454">
    <property type="component" value="Unassembled WGS sequence"/>
</dbReference>
<dbReference type="SUPFAM" id="SSF55120">
    <property type="entry name" value="Pseudouridine synthase"/>
    <property type="match status" value="1"/>
</dbReference>
<dbReference type="PIRSF" id="PIRSF001430">
    <property type="entry name" value="tRNA_psdUrid_synth"/>
    <property type="match status" value="1"/>
</dbReference>
<dbReference type="PANTHER" id="PTHR11142">
    <property type="entry name" value="PSEUDOURIDYLATE SYNTHASE"/>
    <property type="match status" value="1"/>
</dbReference>
<evidence type="ECO:0000256" key="3">
    <source>
        <dbReference type="ARBA" id="ARBA00023235"/>
    </source>
</evidence>
<dbReference type="NCBIfam" id="TIGR00071">
    <property type="entry name" value="hisT_truA"/>
    <property type="match status" value="1"/>
</dbReference>
<dbReference type="InterPro" id="IPR020094">
    <property type="entry name" value="TruA/RsuA/RluB/E/F_N"/>
</dbReference>
<dbReference type="CDD" id="cd02570">
    <property type="entry name" value="PseudoU_synth_EcTruA"/>
    <property type="match status" value="1"/>
</dbReference>
<reference evidence="9 10" key="1">
    <citation type="submission" date="2019-01" db="EMBL/GenBank/DDBJ databases">
        <title>Insights into ecological role of a new deltaproteobacterial order Candidatus Sinidesulfobacterales (Sva0485) by metagenomics and metatranscriptomics.</title>
        <authorList>
            <person name="Tan S."/>
            <person name="Liu J."/>
            <person name="Fang Y."/>
            <person name="Hedlund B."/>
            <person name="Lian Z.-H."/>
            <person name="Huang L.-Y."/>
            <person name="Li J.-T."/>
            <person name="Huang L.-N."/>
            <person name="Li W.-J."/>
            <person name="Jiang H.-C."/>
            <person name="Dong H.-L."/>
            <person name="Shu W.-S."/>
        </authorList>
    </citation>
    <scope>NUCLEOTIDE SEQUENCE [LARGE SCALE GENOMIC DNA]</scope>
    <source>
        <strain evidence="9">AP4</strain>
    </source>
</reference>
<comment type="caution">
    <text evidence="4">Lacks conserved residue(s) required for the propagation of feature annotation.</text>
</comment>
<dbReference type="EC" id="5.4.99.12" evidence="4"/>
<name>A0A520XFQ5_9DELT</name>
<dbReference type="Gene3D" id="3.30.70.660">
    <property type="entry name" value="Pseudouridine synthase I, catalytic domain, C-terminal subdomain"/>
    <property type="match status" value="1"/>
</dbReference>
<protein>
    <recommendedName>
        <fullName evidence="4">tRNA pseudouridine synthase A</fullName>
        <ecNumber evidence="4">5.4.99.12</ecNumber>
    </recommendedName>
    <alternativeName>
        <fullName evidence="4">tRNA pseudouridine(38-40) synthase</fullName>
    </alternativeName>
    <alternativeName>
        <fullName evidence="4">tRNA pseudouridylate synthase I</fullName>
    </alternativeName>
    <alternativeName>
        <fullName evidence="4">tRNA-uridine isomerase I</fullName>
    </alternativeName>
</protein>
<evidence type="ECO:0000259" key="8">
    <source>
        <dbReference type="Pfam" id="PF01416"/>
    </source>
</evidence>
<dbReference type="InterPro" id="IPR020095">
    <property type="entry name" value="PsdUridine_synth_TruA_C"/>
</dbReference>
<dbReference type="InterPro" id="IPR001406">
    <property type="entry name" value="PsdUridine_synth_TruA"/>
</dbReference>
<evidence type="ECO:0000256" key="5">
    <source>
        <dbReference type="PIRSR" id="PIRSR001430-1"/>
    </source>
</evidence>
<accession>A0A520XFQ5</accession>
<evidence type="ECO:0000313" key="9">
    <source>
        <dbReference type="EMBL" id="RZV40011.1"/>
    </source>
</evidence>